<dbReference type="EMBL" id="CP017675">
    <property type="protein sequence ID" value="APB32498.1"/>
    <property type="molecule type" value="Genomic_DNA"/>
</dbReference>
<dbReference type="InterPro" id="IPR023033">
    <property type="entry name" value="Ala_tRNA_ligase_euk/bac"/>
</dbReference>
<dbReference type="InterPro" id="IPR018162">
    <property type="entry name" value="Ala-tRNA-ligase_IIc_anticod-bd"/>
</dbReference>
<comment type="cofactor">
    <cofactor evidence="13">
        <name>Zn(2+)</name>
        <dbReference type="ChEBI" id="CHEBI:29105"/>
    </cofactor>
    <text evidence="13">Binds 1 zinc ion per subunit.</text>
</comment>
<dbReference type="InterPro" id="IPR018163">
    <property type="entry name" value="Thr/Ala-tRNA-synth_IIc_edit"/>
</dbReference>
<keyword evidence="17" id="KW-1185">Reference proteome</keyword>
<dbReference type="GO" id="GO:0000049">
    <property type="term" value="F:tRNA binding"/>
    <property type="evidence" value="ECO:0007669"/>
    <property type="project" value="UniProtKB-KW"/>
</dbReference>
<gene>
    <name evidence="13 16" type="primary">alaS</name>
    <name evidence="16" type="ORF">GlitD10_0197</name>
</gene>
<feature type="binding site" evidence="13">
    <location>
        <position position="558"/>
    </location>
    <ligand>
        <name>Zn(2+)</name>
        <dbReference type="ChEBI" id="CHEBI:29105"/>
    </ligand>
</feature>
<evidence type="ECO:0000256" key="8">
    <source>
        <dbReference type="ARBA" id="ARBA00022884"/>
    </source>
</evidence>
<comment type="similarity">
    <text evidence="1 13">Belongs to the class-II aminoacyl-tRNA synthetase family.</text>
</comment>
<dbReference type="SUPFAM" id="SSF50447">
    <property type="entry name" value="Translation proteins"/>
    <property type="match status" value="1"/>
</dbReference>
<dbReference type="InterPro" id="IPR003156">
    <property type="entry name" value="DHHA1_dom"/>
</dbReference>
<dbReference type="Gene3D" id="3.30.930.10">
    <property type="entry name" value="Bira Bifunctional Protein, Domain 2"/>
    <property type="match status" value="1"/>
</dbReference>
<dbReference type="HAMAP" id="MF_00036_B">
    <property type="entry name" value="Ala_tRNA_synth_B"/>
    <property type="match status" value="1"/>
</dbReference>
<accession>A0A1J0A982</accession>
<dbReference type="Pfam" id="PF07973">
    <property type="entry name" value="tRNA_SAD"/>
    <property type="match status" value="1"/>
</dbReference>
<dbReference type="SUPFAM" id="SSF55681">
    <property type="entry name" value="Class II aaRS and biotin synthetases"/>
    <property type="match status" value="1"/>
</dbReference>
<evidence type="ECO:0000256" key="7">
    <source>
        <dbReference type="ARBA" id="ARBA00022840"/>
    </source>
</evidence>
<name>A0A1J0A982_9CYAN</name>
<dbReference type="KEGG" id="glt:GlitD10_0197"/>
<dbReference type="FunFam" id="3.30.930.10:FF:000004">
    <property type="entry name" value="Alanine--tRNA ligase"/>
    <property type="match status" value="1"/>
</dbReference>
<dbReference type="InterPro" id="IPR050058">
    <property type="entry name" value="Ala-tRNA_ligase"/>
</dbReference>
<comment type="function">
    <text evidence="11 13">Catalyzes the attachment of alanine to tRNA(Ala) in a two-step reaction: alanine is first activated by ATP to form Ala-AMP and then transferred to the acceptor end of tRNA(Ala). Also edits incorrectly charged Ser-tRNA(Ala) and Gly-tRNA(Ala) via its editing domain.</text>
</comment>
<keyword evidence="14" id="KW-0175">Coiled coil</keyword>
<evidence type="ECO:0000256" key="3">
    <source>
        <dbReference type="ARBA" id="ARBA00022598"/>
    </source>
</evidence>
<feature type="binding site" evidence="13">
    <location>
        <position position="562"/>
    </location>
    <ligand>
        <name>Zn(2+)</name>
        <dbReference type="ChEBI" id="CHEBI:29105"/>
    </ligand>
</feature>
<dbReference type="FunFam" id="3.10.310.40:FF:000001">
    <property type="entry name" value="Alanine--tRNA ligase"/>
    <property type="match status" value="1"/>
</dbReference>
<dbReference type="FunFam" id="3.30.54.20:FF:000001">
    <property type="entry name" value="Alanine--tRNA ligase"/>
    <property type="match status" value="1"/>
</dbReference>
<dbReference type="InterPro" id="IPR018164">
    <property type="entry name" value="Ala-tRNA-synth_IIc_N"/>
</dbReference>
<dbReference type="SMART" id="SM00863">
    <property type="entry name" value="tRNA_SAD"/>
    <property type="match status" value="1"/>
</dbReference>
<sequence length="874" mass="96422">MPLAGDAIRQKFLEFYAQHSHQVLPSASLIPSDPTVLLTIAGMLPFKPIFLGQQAAPHPRVTTAQRCLRTNDIENVGRTRRHHTFFEMLGNFSFGDYFKAAAIAWAWELVTQGFGLPPEQLAVSVYAEDTETLTLWQEVVGLPPERIQKLGAEDNFWAAGPTGPCGPCSEIYYDFTPQPGAVDLTDEVRFVEIYNLVFMELNRDLQGNVTPLAHKNIDTGMGLERLARILQNVPSNYETDLIFPVIEPMADWVNVNYQKANVEQQLSLKIIGDHLRAVVHLIADGVIPSNVRRGYILRRLIRRLVRHGRLLGLRRSFSAELALTAIDLARPAYPHVAERTTTIQNELHREEQQFLKTLDVGQQLLFDVMTQKPPMIGGKIAFDLAATYGFPVELTAEIAAEHDLTVDTAGYEQEMTKHRELSREGQATVDVLALNQWVELTNELGASVFTGYLNITGTTTVQAILQAGERVSRGDDTCGDLLVILQETPFYAESGGQVGDTGYIQSTDDSMKFRVVDVQKKADLWVHYGRVEQGELTIGMPVQTQVDRWQRVRTQAHHTATHLLQAALQKLIDPHIAQAGSLVTAERLRFDFNCSRALTPAELQQIEWQINRWIIEAHQAQVLTLPLAAAKAKGAMAMFGEKYSDPVRVIDIPGVSMELCGGTHVSNTTEIGLFKIVAETGIASGIRRLEAVAGLGVLDYLNQRDRVVKELTDLFKIKPEEITDRVRELQQEMKSKTKQIEELNTQLARSQALQLLTTTETINGYKLLVGQLGQVDGEALRNVAQELLQKLGKGAVVLGAIPAGDKVTLVAAFSPEVVKLGLQAGRLVGDLAKLCGGGGGGRPNLAQAGGKDPQGLPKALDQARQELRQKLAGQ</sequence>
<organism evidence="16 17">
    <name type="scientific">Gloeomargarita lithophora Alchichica-D10</name>
    <dbReference type="NCBI Taxonomy" id="1188229"/>
    <lineage>
        <taxon>Bacteria</taxon>
        <taxon>Bacillati</taxon>
        <taxon>Cyanobacteriota</taxon>
        <taxon>Cyanophyceae</taxon>
        <taxon>Gloeomargaritales</taxon>
        <taxon>Gloeomargaritaceae</taxon>
        <taxon>Gloeomargarita</taxon>
    </lineage>
</organism>
<evidence type="ECO:0000256" key="6">
    <source>
        <dbReference type="ARBA" id="ARBA00022833"/>
    </source>
</evidence>
<dbReference type="InterPro" id="IPR045864">
    <property type="entry name" value="aa-tRNA-synth_II/BPL/LPL"/>
</dbReference>
<keyword evidence="2 13" id="KW-0820">tRNA-binding</keyword>
<dbReference type="AlphaFoldDB" id="A0A1J0A982"/>
<dbReference type="InterPro" id="IPR009000">
    <property type="entry name" value="Transl_B-barrel_sf"/>
</dbReference>
<dbReference type="GO" id="GO:0005829">
    <property type="term" value="C:cytosol"/>
    <property type="evidence" value="ECO:0007669"/>
    <property type="project" value="TreeGrafter"/>
</dbReference>
<evidence type="ECO:0000259" key="15">
    <source>
        <dbReference type="PROSITE" id="PS50860"/>
    </source>
</evidence>
<dbReference type="STRING" id="1188229.GlitD10_0197"/>
<dbReference type="GO" id="GO:0006419">
    <property type="term" value="P:alanyl-tRNA aminoacylation"/>
    <property type="evidence" value="ECO:0007669"/>
    <property type="project" value="UniProtKB-UniRule"/>
</dbReference>
<dbReference type="PRINTS" id="PR00980">
    <property type="entry name" value="TRNASYNTHALA"/>
</dbReference>
<dbReference type="Pfam" id="PF01411">
    <property type="entry name" value="tRNA-synt_2c"/>
    <property type="match status" value="1"/>
</dbReference>
<feature type="binding site" evidence="13">
    <location>
        <position position="664"/>
    </location>
    <ligand>
        <name>Zn(2+)</name>
        <dbReference type="ChEBI" id="CHEBI:29105"/>
    </ligand>
</feature>
<dbReference type="RefSeq" id="WP_099092457.1">
    <property type="nucleotide sequence ID" value="NZ_CP017675.1"/>
</dbReference>
<dbReference type="InterPro" id="IPR012947">
    <property type="entry name" value="tRNA_SAD"/>
</dbReference>
<feature type="binding site" evidence="13">
    <location>
        <position position="660"/>
    </location>
    <ligand>
        <name>Zn(2+)</name>
        <dbReference type="ChEBI" id="CHEBI:29105"/>
    </ligand>
</feature>
<keyword evidence="8 13" id="KW-0694">RNA-binding</keyword>
<dbReference type="NCBIfam" id="TIGR00344">
    <property type="entry name" value="alaS"/>
    <property type="match status" value="1"/>
</dbReference>
<comment type="subcellular location">
    <subcellularLocation>
        <location evidence="13">Cytoplasm</location>
    </subcellularLocation>
</comment>
<dbReference type="SUPFAM" id="SSF55186">
    <property type="entry name" value="ThrRS/AlaRS common domain"/>
    <property type="match status" value="1"/>
</dbReference>
<keyword evidence="9 13" id="KW-0648">Protein biosynthesis</keyword>
<keyword evidence="10 13" id="KW-0030">Aminoacyl-tRNA synthetase</keyword>
<keyword evidence="3 13" id="KW-0436">Ligase</keyword>
<dbReference type="Gene3D" id="2.40.30.130">
    <property type="match status" value="1"/>
</dbReference>
<dbReference type="GO" id="GO:0004813">
    <property type="term" value="F:alanine-tRNA ligase activity"/>
    <property type="evidence" value="ECO:0007669"/>
    <property type="project" value="UniProtKB-UniRule"/>
</dbReference>
<keyword evidence="5 13" id="KW-0547">Nucleotide-binding</keyword>
<dbReference type="GO" id="GO:0008270">
    <property type="term" value="F:zinc ion binding"/>
    <property type="evidence" value="ECO:0007669"/>
    <property type="project" value="UniProtKB-UniRule"/>
</dbReference>
<evidence type="ECO:0000256" key="4">
    <source>
        <dbReference type="ARBA" id="ARBA00022723"/>
    </source>
</evidence>
<dbReference type="InterPro" id="IPR002318">
    <property type="entry name" value="Ala-tRNA-lgiase_IIc"/>
</dbReference>
<evidence type="ECO:0000256" key="2">
    <source>
        <dbReference type="ARBA" id="ARBA00022555"/>
    </source>
</evidence>
<keyword evidence="7 13" id="KW-0067">ATP-binding</keyword>
<evidence type="ECO:0000256" key="9">
    <source>
        <dbReference type="ARBA" id="ARBA00022917"/>
    </source>
</evidence>
<reference evidence="16 17" key="1">
    <citation type="submission" date="2016-10" db="EMBL/GenBank/DDBJ databases">
        <title>Description of Gloeomargarita lithophora gen. nov., sp. nov., a thylakoid-bearing basal-branching cyanobacterium with intracellular carbonates, and proposal for Gloeomargaritales ord. nov.</title>
        <authorList>
            <person name="Moreira D."/>
            <person name="Tavera R."/>
            <person name="Benzerara K."/>
            <person name="Skouri-Panet F."/>
            <person name="Couradeau E."/>
            <person name="Gerard E."/>
            <person name="Loussert C."/>
            <person name="Novelo E."/>
            <person name="Zivanovic Y."/>
            <person name="Lopez-Garcia P."/>
        </authorList>
    </citation>
    <scope>NUCLEOTIDE SEQUENCE [LARGE SCALE GENOMIC DNA]</scope>
    <source>
        <strain evidence="16 17">D10</strain>
    </source>
</reference>
<feature type="domain" description="Alanyl-transfer RNA synthetases family profile" evidence="15">
    <location>
        <begin position="3"/>
        <end position="703"/>
    </location>
</feature>
<keyword evidence="13" id="KW-0963">Cytoplasm</keyword>
<dbReference type="Pfam" id="PF02272">
    <property type="entry name" value="DHHA1"/>
    <property type="match status" value="1"/>
</dbReference>
<evidence type="ECO:0000256" key="14">
    <source>
        <dbReference type="SAM" id="Coils"/>
    </source>
</evidence>
<dbReference type="PANTHER" id="PTHR11777">
    <property type="entry name" value="ALANYL-TRNA SYNTHETASE"/>
    <property type="match status" value="1"/>
</dbReference>
<comment type="domain">
    <text evidence="13">Consists of three domains; the N-terminal catalytic domain, the editing domain and the C-terminal C-Ala domain. The editing domain removes incorrectly charged amino acids, while the C-Ala domain, along with tRNA(Ala), serves as a bridge to cooperatively bring together the editing and aminoacylation centers thus stimulating deacylation of misacylated tRNAs.</text>
</comment>
<evidence type="ECO:0000256" key="1">
    <source>
        <dbReference type="ARBA" id="ARBA00008226"/>
    </source>
</evidence>
<evidence type="ECO:0000313" key="16">
    <source>
        <dbReference type="EMBL" id="APB32498.1"/>
    </source>
</evidence>
<dbReference type="SUPFAM" id="SSF101353">
    <property type="entry name" value="Putative anticodon-binding domain of alanyl-tRNA synthetase (AlaRS)"/>
    <property type="match status" value="1"/>
</dbReference>
<dbReference type="InterPro" id="IPR018165">
    <property type="entry name" value="Ala-tRNA-synth_IIc_core"/>
</dbReference>
<dbReference type="Proteomes" id="UP000180235">
    <property type="component" value="Chromosome"/>
</dbReference>
<dbReference type="Gene3D" id="3.10.310.40">
    <property type="match status" value="1"/>
</dbReference>
<dbReference type="GO" id="GO:0002161">
    <property type="term" value="F:aminoacyl-tRNA deacylase activity"/>
    <property type="evidence" value="ECO:0007669"/>
    <property type="project" value="TreeGrafter"/>
</dbReference>
<dbReference type="FunFam" id="3.30.980.10:FF:000004">
    <property type="entry name" value="Alanine--tRNA ligase, cytoplasmic"/>
    <property type="match status" value="1"/>
</dbReference>
<dbReference type="GO" id="GO:0005524">
    <property type="term" value="F:ATP binding"/>
    <property type="evidence" value="ECO:0007669"/>
    <property type="project" value="UniProtKB-UniRule"/>
</dbReference>
<evidence type="ECO:0000256" key="13">
    <source>
        <dbReference type="HAMAP-Rule" id="MF_00036"/>
    </source>
</evidence>
<feature type="coiled-coil region" evidence="14">
    <location>
        <begin position="726"/>
        <end position="753"/>
    </location>
</feature>
<keyword evidence="4 13" id="KW-0479">Metal-binding</keyword>
<evidence type="ECO:0000313" key="17">
    <source>
        <dbReference type="Proteomes" id="UP000180235"/>
    </source>
</evidence>
<evidence type="ECO:0000256" key="11">
    <source>
        <dbReference type="ARBA" id="ARBA00024779"/>
    </source>
</evidence>
<comment type="catalytic activity">
    <reaction evidence="12 13">
        <text>tRNA(Ala) + L-alanine + ATP = L-alanyl-tRNA(Ala) + AMP + diphosphate</text>
        <dbReference type="Rhea" id="RHEA:12540"/>
        <dbReference type="Rhea" id="RHEA-COMP:9657"/>
        <dbReference type="Rhea" id="RHEA-COMP:9923"/>
        <dbReference type="ChEBI" id="CHEBI:30616"/>
        <dbReference type="ChEBI" id="CHEBI:33019"/>
        <dbReference type="ChEBI" id="CHEBI:57972"/>
        <dbReference type="ChEBI" id="CHEBI:78442"/>
        <dbReference type="ChEBI" id="CHEBI:78497"/>
        <dbReference type="ChEBI" id="CHEBI:456215"/>
        <dbReference type="EC" id="6.1.1.7"/>
    </reaction>
</comment>
<dbReference type="Gene3D" id="3.30.980.10">
    <property type="entry name" value="Threonyl-trna Synthetase, Chain A, domain 2"/>
    <property type="match status" value="1"/>
</dbReference>
<dbReference type="EC" id="6.1.1.7" evidence="13"/>
<keyword evidence="6 13" id="KW-0862">Zinc</keyword>
<proteinExistence type="inferred from homology"/>
<dbReference type="PROSITE" id="PS50860">
    <property type="entry name" value="AA_TRNA_LIGASE_II_ALA"/>
    <property type="match status" value="1"/>
</dbReference>
<protein>
    <recommendedName>
        <fullName evidence="13">Alanine--tRNA ligase</fullName>
        <ecNumber evidence="13">6.1.1.7</ecNumber>
    </recommendedName>
    <alternativeName>
        <fullName evidence="13">Alanyl-tRNA synthetase</fullName>
        <shortName evidence="13">AlaRS</shortName>
    </alternativeName>
</protein>
<evidence type="ECO:0000256" key="5">
    <source>
        <dbReference type="ARBA" id="ARBA00022741"/>
    </source>
</evidence>
<dbReference type="Gene3D" id="3.30.54.20">
    <property type="match status" value="1"/>
</dbReference>
<evidence type="ECO:0000256" key="12">
    <source>
        <dbReference type="ARBA" id="ARBA00048300"/>
    </source>
</evidence>
<dbReference type="Gene3D" id="6.10.250.550">
    <property type="match status" value="1"/>
</dbReference>
<evidence type="ECO:0000256" key="10">
    <source>
        <dbReference type="ARBA" id="ARBA00023146"/>
    </source>
</evidence>
<dbReference type="PANTHER" id="PTHR11777:SF9">
    <property type="entry name" value="ALANINE--TRNA LIGASE, CYTOPLASMIC"/>
    <property type="match status" value="1"/>
</dbReference>
<dbReference type="OrthoDB" id="9803884at2"/>
<dbReference type="CDD" id="cd00673">
    <property type="entry name" value="AlaRS_core"/>
    <property type="match status" value="1"/>
</dbReference>